<evidence type="ECO:0008006" key="3">
    <source>
        <dbReference type="Google" id="ProtNLM"/>
    </source>
</evidence>
<dbReference type="SUPFAM" id="SSF56219">
    <property type="entry name" value="DNase I-like"/>
    <property type="match status" value="1"/>
</dbReference>
<dbReference type="Gene3D" id="3.60.10.10">
    <property type="entry name" value="Endonuclease/exonuclease/phosphatase"/>
    <property type="match status" value="1"/>
</dbReference>
<comment type="caution">
    <text evidence="1">The sequence shown here is derived from an EMBL/GenBank/DDBJ whole genome shotgun (WGS) entry which is preliminary data.</text>
</comment>
<evidence type="ECO:0000313" key="1">
    <source>
        <dbReference type="EMBL" id="KAK0144338.1"/>
    </source>
</evidence>
<organism evidence="1 2">
    <name type="scientific">Merluccius polli</name>
    <name type="common">Benguela hake</name>
    <name type="synonym">Merluccius cadenati</name>
    <dbReference type="NCBI Taxonomy" id="89951"/>
    <lineage>
        <taxon>Eukaryota</taxon>
        <taxon>Metazoa</taxon>
        <taxon>Chordata</taxon>
        <taxon>Craniata</taxon>
        <taxon>Vertebrata</taxon>
        <taxon>Euteleostomi</taxon>
        <taxon>Actinopterygii</taxon>
        <taxon>Neopterygii</taxon>
        <taxon>Teleostei</taxon>
        <taxon>Neoteleostei</taxon>
        <taxon>Acanthomorphata</taxon>
        <taxon>Zeiogadaria</taxon>
        <taxon>Gadariae</taxon>
        <taxon>Gadiformes</taxon>
        <taxon>Gadoidei</taxon>
        <taxon>Merlucciidae</taxon>
        <taxon>Merluccius</taxon>
    </lineage>
</organism>
<sequence>MDILHTRCRVEKSFREACIIALSETWLEDSVPDEEVSLDNFTIIRADRTRDSGKERGGGVCVYINNRWCNNIKIHNRVCTPDIEMLTLLLRPYYLPREFPTVVISCVYIPPGINTNTAAELAAHYVHTMLSKYPDAPVLIMGDFNSCNLDCVLPSFEQYVDVPTRREKVLDLCYGNINNAYTAHVQPPIGAADHNIVFLLLQYKQLLKRDKPATYSITQWSEDTTVQLQGSLACTDWSIFDGDLDIKTDAVVTCTHTEKGSRKLYRANGLYLQHTSRHTLLHR</sequence>
<accession>A0AA47MPP6</accession>
<proteinExistence type="predicted"/>
<dbReference type="Proteomes" id="UP001174136">
    <property type="component" value="Unassembled WGS sequence"/>
</dbReference>
<evidence type="ECO:0000313" key="2">
    <source>
        <dbReference type="Proteomes" id="UP001174136"/>
    </source>
</evidence>
<dbReference type="AlphaFoldDB" id="A0AA47MPP6"/>
<protein>
    <recommendedName>
        <fullName evidence="3">Endonuclease/exonuclease/phosphatase domain-containing protein</fullName>
    </recommendedName>
</protein>
<dbReference type="PANTHER" id="PTHR47510">
    <property type="entry name" value="REVERSE TRANSCRIPTASE DOMAIN-CONTAINING PROTEIN"/>
    <property type="match status" value="1"/>
</dbReference>
<reference evidence="1" key="1">
    <citation type="journal article" date="2023" name="Front. Mar. Sci.">
        <title>A new Merluccius polli reference genome to investigate the effects of global change in West African waters.</title>
        <authorList>
            <person name="Mateo J.L."/>
            <person name="Blanco-Fernandez C."/>
            <person name="Garcia-Vazquez E."/>
            <person name="Machado-Schiaffino G."/>
        </authorList>
    </citation>
    <scope>NUCLEOTIDE SEQUENCE</scope>
    <source>
        <strain evidence="1">C29</strain>
        <tissue evidence="1">Fin</tissue>
    </source>
</reference>
<gene>
    <name evidence="1" type="ORF">N1851_017301</name>
</gene>
<dbReference type="EMBL" id="JAOPHQ010003141">
    <property type="protein sequence ID" value="KAK0144338.1"/>
    <property type="molecule type" value="Genomic_DNA"/>
</dbReference>
<dbReference type="InterPro" id="IPR036691">
    <property type="entry name" value="Endo/exonu/phosph_ase_sf"/>
</dbReference>
<name>A0AA47MPP6_MERPO</name>
<keyword evidence="2" id="KW-1185">Reference proteome</keyword>
<dbReference type="PANTHER" id="PTHR47510:SF3">
    <property type="entry name" value="ENDO_EXONUCLEASE_PHOSPHATASE DOMAIN-CONTAINING PROTEIN"/>
    <property type="match status" value="1"/>
</dbReference>